<keyword evidence="3" id="KW-1185">Reference proteome</keyword>
<feature type="transmembrane region" description="Helical" evidence="1">
    <location>
        <begin position="78"/>
        <end position="99"/>
    </location>
</feature>
<feature type="transmembrane region" description="Helical" evidence="1">
    <location>
        <begin position="105"/>
        <end position="133"/>
    </location>
</feature>
<reference evidence="2 3" key="1">
    <citation type="submission" date="2018-05" db="EMBL/GenBank/DDBJ databases">
        <title>Genomic analysis of Gracilibacillus dipsosauri DD1 reveals novel features of a salt-tolerant amylase.</title>
        <authorList>
            <person name="Deutch C.E."/>
            <person name="Yang S."/>
        </authorList>
    </citation>
    <scope>NUCLEOTIDE SEQUENCE [LARGE SCALE GENOMIC DNA]</scope>
    <source>
        <strain evidence="2 3">DD1</strain>
    </source>
</reference>
<name>A0A317KV65_9BACI</name>
<sequence length="221" mass="25775">MQLNGLLNVFYNAGVWVIRLVYLNLLWICFTIIGLVVFGIMPATVSLFAILRQWIQGKEIVAVFPTFRQYFQKEFLRANLCGLIFLVAAIILRMDIILLKAFPSFPFQLLLGITLSLGVLYAIILLYFFPVYVHFEVPLWHYFKYALIIGITQLPITIMMILGSVVVFCMYWFFSGLIPLLCVSLFCLNLMWFGYRAFQNIEYEQQNEEHKPLRSKKAISR</sequence>
<dbReference type="InterPro" id="IPR006938">
    <property type="entry name" value="DUF624"/>
</dbReference>
<keyword evidence="1" id="KW-0812">Transmembrane</keyword>
<feature type="transmembrane region" description="Helical" evidence="1">
    <location>
        <begin position="172"/>
        <end position="195"/>
    </location>
</feature>
<accession>A0A317KV65</accession>
<keyword evidence="1" id="KW-1133">Transmembrane helix</keyword>
<proteinExistence type="predicted"/>
<feature type="transmembrane region" description="Helical" evidence="1">
    <location>
        <begin position="20"/>
        <end position="51"/>
    </location>
</feature>
<organism evidence="2 3">
    <name type="scientific">Gracilibacillus dipsosauri</name>
    <dbReference type="NCBI Taxonomy" id="178340"/>
    <lineage>
        <taxon>Bacteria</taxon>
        <taxon>Bacillati</taxon>
        <taxon>Bacillota</taxon>
        <taxon>Bacilli</taxon>
        <taxon>Bacillales</taxon>
        <taxon>Bacillaceae</taxon>
        <taxon>Gracilibacillus</taxon>
    </lineage>
</organism>
<gene>
    <name evidence="2" type="ORF">DLJ74_15245</name>
</gene>
<evidence type="ECO:0000256" key="1">
    <source>
        <dbReference type="SAM" id="Phobius"/>
    </source>
</evidence>
<dbReference type="AlphaFoldDB" id="A0A317KV65"/>
<evidence type="ECO:0000313" key="2">
    <source>
        <dbReference type="EMBL" id="PWU67431.1"/>
    </source>
</evidence>
<feature type="transmembrane region" description="Helical" evidence="1">
    <location>
        <begin position="145"/>
        <end position="166"/>
    </location>
</feature>
<comment type="caution">
    <text evidence="2">The sequence shown here is derived from an EMBL/GenBank/DDBJ whole genome shotgun (WGS) entry which is preliminary data.</text>
</comment>
<protein>
    <submittedName>
        <fullName evidence="2">DUF624 domain-containing protein</fullName>
    </submittedName>
</protein>
<dbReference type="RefSeq" id="WP_054861102.1">
    <property type="nucleotide sequence ID" value="NZ_JAJUIE010000063.1"/>
</dbReference>
<keyword evidence="1" id="KW-0472">Membrane</keyword>
<dbReference type="OrthoDB" id="2182676at2"/>
<dbReference type="EMBL" id="QGTD01000014">
    <property type="protein sequence ID" value="PWU67431.1"/>
    <property type="molecule type" value="Genomic_DNA"/>
</dbReference>
<dbReference type="Proteomes" id="UP000245624">
    <property type="component" value="Unassembled WGS sequence"/>
</dbReference>
<dbReference type="Pfam" id="PF04854">
    <property type="entry name" value="DUF624"/>
    <property type="match status" value="1"/>
</dbReference>
<evidence type="ECO:0000313" key="3">
    <source>
        <dbReference type="Proteomes" id="UP000245624"/>
    </source>
</evidence>